<dbReference type="EMBL" id="CP011509">
    <property type="protein sequence ID" value="AKJ04157.1"/>
    <property type="molecule type" value="Genomic_DNA"/>
</dbReference>
<gene>
    <name evidence="2" type="ORF">AA314_05783</name>
    <name evidence="3" type="ORF">ATI61_101746</name>
</gene>
<evidence type="ECO:0000256" key="1">
    <source>
        <dbReference type="SAM" id="Phobius"/>
    </source>
</evidence>
<evidence type="ECO:0000313" key="3">
    <source>
        <dbReference type="EMBL" id="REG37759.1"/>
    </source>
</evidence>
<dbReference type="AlphaFoldDB" id="A0AAC8TFH6"/>
<feature type="transmembrane region" description="Helical" evidence="1">
    <location>
        <begin position="103"/>
        <end position="133"/>
    </location>
</feature>
<keyword evidence="1" id="KW-1133">Transmembrane helix</keyword>
<keyword evidence="5" id="KW-1185">Reference proteome</keyword>
<sequence>MLAGYFVTFILAAVLIAVCAHWPHTVGRLVLGWIFLLAGAVNLMFVLLSPGMYVEGFGPTAIPLYQEFIEGPFARNPALFVVPIALGQLLCGLWVLFGRGLWVRLGLVGCMVFLVAITGLGVGCAFPANLALAMGPALLLRHRFPHSALHALHRRHHPGGGFPAGR</sequence>
<dbReference type="Proteomes" id="UP000035579">
    <property type="component" value="Chromosome"/>
</dbReference>
<evidence type="ECO:0000313" key="2">
    <source>
        <dbReference type="EMBL" id="AKJ04157.1"/>
    </source>
</evidence>
<reference evidence="2 4" key="1">
    <citation type="submission" date="2015-05" db="EMBL/GenBank/DDBJ databases">
        <title>Genome assembly of Archangium gephyra DSM 2261.</title>
        <authorList>
            <person name="Sharma G."/>
            <person name="Subramanian S."/>
        </authorList>
    </citation>
    <scope>NUCLEOTIDE SEQUENCE [LARGE SCALE GENOMIC DNA]</scope>
    <source>
        <strain evidence="2 4">DSM 2261</strain>
    </source>
</reference>
<protein>
    <submittedName>
        <fullName evidence="3">DoxX-like protein</fullName>
    </submittedName>
</protein>
<keyword evidence="1" id="KW-0472">Membrane</keyword>
<proteinExistence type="predicted"/>
<evidence type="ECO:0000313" key="5">
    <source>
        <dbReference type="Proteomes" id="UP000256345"/>
    </source>
</evidence>
<feature type="transmembrane region" description="Helical" evidence="1">
    <location>
        <begin position="78"/>
        <end position="97"/>
    </location>
</feature>
<feature type="transmembrane region" description="Helical" evidence="1">
    <location>
        <begin position="30"/>
        <end position="48"/>
    </location>
</feature>
<accession>A0AAC8TFH6</accession>
<dbReference type="Proteomes" id="UP000256345">
    <property type="component" value="Unassembled WGS sequence"/>
</dbReference>
<name>A0AAC8TFH6_9BACT</name>
<dbReference type="RefSeq" id="WP_047858046.1">
    <property type="nucleotide sequence ID" value="NZ_CP011509.1"/>
</dbReference>
<dbReference type="EMBL" id="QUMU01000001">
    <property type="protein sequence ID" value="REG37759.1"/>
    <property type="molecule type" value="Genomic_DNA"/>
</dbReference>
<organism evidence="2 4">
    <name type="scientific">Archangium gephyra</name>
    <dbReference type="NCBI Taxonomy" id="48"/>
    <lineage>
        <taxon>Bacteria</taxon>
        <taxon>Pseudomonadati</taxon>
        <taxon>Myxococcota</taxon>
        <taxon>Myxococcia</taxon>
        <taxon>Myxococcales</taxon>
        <taxon>Cystobacterineae</taxon>
        <taxon>Archangiaceae</taxon>
        <taxon>Archangium</taxon>
    </lineage>
</organism>
<evidence type="ECO:0000313" key="4">
    <source>
        <dbReference type="Proteomes" id="UP000035579"/>
    </source>
</evidence>
<reference evidence="3 5" key="2">
    <citation type="submission" date="2018-08" db="EMBL/GenBank/DDBJ databases">
        <title>Genomic Encyclopedia of Archaeal and Bacterial Type Strains, Phase II (KMG-II): from individual species to whole genera.</title>
        <authorList>
            <person name="Goeker M."/>
        </authorList>
    </citation>
    <scope>NUCLEOTIDE SEQUENCE [LARGE SCALE GENOMIC DNA]</scope>
    <source>
        <strain evidence="3 5">DSM 2261</strain>
    </source>
</reference>
<dbReference type="KEGG" id="age:AA314_05783"/>
<keyword evidence="1" id="KW-0812">Transmembrane</keyword>